<feature type="compositionally biased region" description="Basic and acidic residues" evidence="15">
    <location>
        <begin position="191"/>
        <end position="202"/>
    </location>
</feature>
<comment type="function">
    <text evidence="1">Syntaxin that may be involved in targeting and fusion of Golgi-derived retrograde transport vesicles with the ER.</text>
</comment>
<feature type="compositionally biased region" description="Acidic residues" evidence="15">
    <location>
        <begin position="179"/>
        <end position="190"/>
    </location>
</feature>
<feature type="transmembrane region" description="Helical" evidence="16">
    <location>
        <begin position="307"/>
        <end position="328"/>
    </location>
</feature>
<dbReference type="InterPro" id="IPR000727">
    <property type="entry name" value="T_SNARE_dom"/>
</dbReference>
<evidence type="ECO:0000256" key="13">
    <source>
        <dbReference type="ARBA" id="ARBA00046280"/>
    </source>
</evidence>
<organism evidence="18 19">
    <name type="scientific">Pseudolycoriella hygida</name>
    <dbReference type="NCBI Taxonomy" id="35572"/>
    <lineage>
        <taxon>Eukaryota</taxon>
        <taxon>Metazoa</taxon>
        <taxon>Ecdysozoa</taxon>
        <taxon>Arthropoda</taxon>
        <taxon>Hexapoda</taxon>
        <taxon>Insecta</taxon>
        <taxon>Pterygota</taxon>
        <taxon>Neoptera</taxon>
        <taxon>Endopterygota</taxon>
        <taxon>Diptera</taxon>
        <taxon>Nematocera</taxon>
        <taxon>Sciaroidea</taxon>
        <taxon>Sciaridae</taxon>
        <taxon>Pseudolycoriella</taxon>
    </lineage>
</organism>
<dbReference type="GO" id="GO:0005789">
    <property type="term" value="C:endoplasmic reticulum membrane"/>
    <property type="evidence" value="ECO:0007669"/>
    <property type="project" value="UniProtKB-SubCell"/>
</dbReference>
<keyword evidence="19" id="KW-1185">Reference proteome</keyword>
<dbReference type="EMBL" id="WJQU01000004">
    <property type="protein sequence ID" value="KAJ6636382.1"/>
    <property type="molecule type" value="Genomic_DNA"/>
</dbReference>
<dbReference type="PANTHER" id="PTHR15959">
    <property type="entry name" value="SYNTAXIN-18"/>
    <property type="match status" value="1"/>
</dbReference>
<evidence type="ECO:0000256" key="2">
    <source>
        <dbReference type="ARBA" id="ARBA00004389"/>
    </source>
</evidence>
<feature type="coiled-coil region" evidence="14">
    <location>
        <begin position="227"/>
        <end position="303"/>
    </location>
</feature>
<gene>
    <name evidence="18" type="primary">STX18</name>
    <name evidence="18" type="ORF">Bhyg_14971</name>
</gene>
<feature type="domain" description="T-SNARE coiled-coil homology" evidence="17">
    <location>
        <begin position="246"/>
        <end position="300"/>
    </location>
</feature>
<evidence type="ECO:0000256" key="3">
    <source>
        <dbReference type="ARBA" id="ARBA00009063"/>
    </source>
</evidence>
<dbReference type="Gene3D" id="1.20.5.110">
    <property type="match status" value="1"/>
</dbReference>
<dbReference type="FunFam" id="1.20.5.110:FF:000015">
    <property type="entry name" value="Syntaxin-18, putative"/>
    <property type="match status" value="1"/>
</dbReference>
<dbReference type="InterPro" id="IPR019529">
    <property type="entry name" value="Syntaxin-18_N"/>
</dbReference>
<dbReference type="GO" id="GO:0031201">
    <property type="term" value="C:SNARE complex"/>
    <property type="evidence" value="ECO:0007669"/>
    <property type="project" value="TreeGrafter"/>
</dbReference>
<comment type="similarity">
    <text evidence="3">Belongs to the syntaxin family.</text>
</comment>
<proteinExistence type="inferred from homology"/>
<dbReference type="AlphaFoldDB" id="A0A9Q0MU27"/>
<accession>A0A9Q0MU27</accession>
<dbReference type="OrthoDB" id="342981at2759"/>
<keyword evidence="7" id="KW-0256">Endoplasmic reticulum</keyword>
<evidence type="ECO:0000256" key="11">
    <source>
        <dbReference type="ARBA" id="ARBA00023054"/>
    </source>
</evidence>
<evidence type="ECO:0000256" key="15">
    <source>
        <dbReference type="SAM" id="MobiDB-lite"/>
    </source>
</evidence>
<evidence type="ECO:0000256" key="8">
    <source>
        <dbReference type="ARBA" id="ARBA00022892"/>
    </source>
</evidence>
<evidence type="ECO:0000256" key="12">
    <source>
        <dbReference type="ARBA" id="ARBA00023136"/>
    </source>
</evidence>
<evidence type="ECO:0000256" key="4">
    <source>
        <dbReference type="ARBA" id="ARBA00019409"/>
    </source>
</evidence>
<dbReference type="GO" id="GO:0015031">
    <property type="term" value="P:protein transport"/>
    <property type="evidence" value="ECO:0007669"/>
    <property type="project" value="UniProtKB-KW"/>
</dbReference>
<dbReference type="CDD" id="cd15850">
    <property type="entry name" value="SNARE_syntaxin18"/>
    <property type="match status" value="1"/>
</dbReference>
<evidence type="ECO:0000256" key="10">
    <source>
        <dbReference type="ARBA" id="ARBA00022989"/>
    </source>
</evidence>
<dbReference type="Pfam" id="PF10496">
    <property type="entry name" value="Syntaxin-18_N"/>
    <property type="match status" value="1"/>
</dbReference>
<comment type="caution">
    <text evidence="18">The sequence shown here is derived from an EMBL/GenBank/DDBJ whole genome shotgun (WGS) entry which is preliminary data.</text>
</comment>
<evidence type="ECO:0000259" key="17">
    <source>
        <dbReference type="PROSITE" id="PS50192"/>
    </source>
</evidence>
<evidence type="ECO:0000256" key="14">
    <source>
        <dbReference type="SAM" id="Coils"/>
    </source>
</evidence>
<name>A0A9Q0MU27_9DIPT</name>
<dbReference type="PROSITE" id="PS50192">
    <property type="entry name" value="T_SNARE"/>
    <property type="match status" value="1"/>
</dbReference>
<evidence type="ECO:0000256" key="1">
    <source>
        <dbReference type="ARBA" id="ARBA00003746"/>
    </source>
</evidence>
<evidence type="ECO:0000313" key="18">
    <source>
        <dbReference type="EMBL" id="KAJ6636382.1"/>
    </source>
</evidence>
<keyword evidence="8" id="KW-0931">ER-Golgi transport</keyword>
<keyword evidence="10 16" id="KW-1133">Transmembrane helix</keyword>
<keyword evidence="12 16" id="KW-0472">Membrane</keyword>
<feature type="region of interest" description="Disordered" evidence="15">
    <location>
        <begin position="177"/>
        <end position="202"/>
    </location>
</feature>
<keyword evidence="5" id="KW-0813">Transport</keyword>
<evidence type="ECO:0000256" key="16">
    <source>
        <dbReference type="SAM" id="Phobius"/>
    </source>
</evidence>
<keyword evidence="6 16" id="KW-0812">Transmembrane</keyword>
<comment type="subcellular location">
    <subcellularLocation>
        <location evidence="13">Endomembrane system</location>
        <topology evidence="13">Single-pass type IV membrane protein</topology>
    </subcellularLocation>
    <subcellularLocation>
        <location evidence="2">Endoplasmic reticulum membrane</location>
        <topology evidence="2">Single-pass membrane protein</topology>
    </subcellularLocation>
</comment>
<reference evidence="18" key="1">
    <citation type="submission" date="2022-07" db="EMBL/GenBank/DDBJ databases">
        <authorList>
            <person name="Trinca V."/>
            <person name="Uliana J.V.C."/>
            <person name="Torres T.T."/>
            <person name="Ward R.J."/>
            <person name="Monesi N."/>
        </authorList>
    </citation>
    <scope>NUCLEOTIDE SEQUENCE</scope>
    <source>
        <strain evidence="18">HSMRA1968</strain>
        <tissue evidence="18">Whole embryos</tissue>
    </source>
</reference>
<dbReference type="PANTHER" id="PTHR15959:SF0">
    <property type="entry name" value="SYNTAXIN-18"/>
    <property type="match status" value="1"/>
</dbReference>
<dbReference type="SUPFAM" id="SSF58038">
    <property type="entry name" value="SNARE fusion complex"/>
    <property type="match status" value="1"/>
</dbReference>
<dbReference type="Proteomes" id="UP001151699">
    <property type="component" value="Chromosome C"/>
</dbReference>
<evidence type="ECO:0000256" key="7">
    <source>
        <dbReference type="ARBA" id="ARBA00022824"/>
    </source>
</evidence>
<evidence type="ECO:0000256" key="9">
    <source>
        <dbReference type="ARBA" id="ARBA00022927"/>
    </source>
</evidence>
<sequence length="330" mass="38553">MDITQLFKASIKTIRLRNKSLPAPDKNRILKKSPKTDFTIKTLDICHQITQLKNLLIENRSAYMRFGCHLKSSTQMTDEERDIIDSESEKIISICTQFLNDLKLEVKRKVCSKQETEHMQNVLELLSAYLKNIFNIYNEQKAYRIQYELESYKLLKLESNKKLIPVIPPRERIGRLEYDEPADDGDGTYEENERHALDRKRTNRIESDDDIASRHALAQDEISAEDIQMFESENVQLYKELRGLSDEVEQIEKNVVDIARLQEIFTEKVSEQKADIDRIANTVVGATENVKDANEQIKQAIQRNAGLRVWVLFFLLVMSFSLLFLNWYND</sequence>
<evidence type="ECO:0000256" key="6">
    <source>
        <dbReference type="ARBA" id="ARBA00022692"/>
    </source>
</evidence>
<protein>
    <recommendedName>
        <fullName evidence="4">Syntaxin-18</fullName>
    </recommendedName>
</protein>
<keyword evidence="11 14" id="KW-0175">Coiled coil</keyword>
<dbReference type="GO" id="GO:0006890">
    <property type="term" value="P:retrograde vesicle-mediated transport, Golgi to endoplasmic reticulum"/>
    <property type="evidence" value="ECO:0007669"/>
    <property type="project" value="TreeGrafter"/>
</dbReference>
<evidence type="ECO:0000256" key="5">
    <source>
        <dbReference type="ARBA" id="ARBA00022448"/>
    </source>
</evidence>
<dbReference type="InterPro" id="IPR010989">
    <property type="entry name" value="SNARE"/>
</dbReference>
<keyword evidence="9" id="KW-0653">Protein transport</keyword>
<evidence type="ECO:0000313" key="19">
    <source>
        <dbReference type="Proteomes" id="UP001151699"/>
    </source>
</evidence>
<dbReference type="SUPFAM" id="SSF47661">
    <property type="entry name" value="t-snare proteins"/>
    <property type="match status" value="1"/>
</dbReference>